<reference evidence="1" key="1">
    <citation type="submission" date="2022-10" db="EMBL/GenBank/DDBJ databases">
        <title>Comparative genomic analysis of Cohnella hashimotonis sp. nov., isolated from the International Space Station.</title>
        <authorList>
            <person name="Simpson A."/>
            <person name="Venkateswaran K."/>
        </authorList>
    </citation>
    <scope>NUCLEOTIDE SEQUENCE</scope>
    <source>
        <strain evidence="1">DSM 28161</strain>
    </source>
</reference>
<evidence type="ECO:0000313" key="2">
    <source>
        <dbReference type="Proteomes" id="UP001153404"/>
    </source>
</evidence>
<accession>A0A9X4QUZ2</accession>
<dbReference type="RefSeq" id="WP_277533422.1">
    <property type="nucleotide sequence ID" value="NZ_JAPDIA010000006.1"/>
</dbReference>
<gene>
    <name evidence="1" type="ORF">OMP40_17740</name>
</gene>
<keyword evidence="2" id="KW-1185">Reference proteome</keyword>
<comment type="caution">
    <text evidence="1">The sequence shown here is derived from an EMBL/GenBank/DDBJ whole genome shotgun (WGS) entry which is preliminary data.</text>
</comment>
<name>A0A9X4QUZ2_9BACL</name>
<dbReference type="Proteomes" id="UP001153404">
    <property type="component" value="Unassembled WGS sequence"/>
</dbReference>
<protein>
    <submittedName>
        <fullName evidence="1">Uncharacterized protein</fullName>
    </submittedName>
</protein>
<dbReference type="EMBL" id="JAPDIA010000006">
    <property type="protein sequence ID" value="MDG0811002.1"/>
    <property type="molecule type" value="Genomic_DNA"/>
</dbReference>
<dbReference type="AlphaFoldDB" id="A0A9X4QUZ2"/>
<organism evidence="1 2">
    <name type="scientific">Cohnella rhizosphaerae</name>
    <dbReference type="NCBI Taxonomy" id="1457232"/>
    <lineage>
        <taxon>Bacteria</taxon>
        <taxon>Bacillati</taxon>
        <taxon>Bacillota</taxon>
        <taxon>Bacilli</taxon>
        <taxon>Bacillales</taxon>
        <taxon>Paenibacillaceae</taxon>
        <taxon>Cohnella</taxon>
    </lineage>
</organism>
<evidence type="ECO:0000313" key="1">
    <source>
        <dbReference type="EMBL" id="MDG0811002.1"/>
    </source>
</evidence>
<sequence>MNIYDSLLWGDTTTTVQQLVEPLNVDQDGCSAVPITQGRTACGRSAFAGSNGPECAVDGMRTSKWASMIGNDPLAGR</sequence>
<proteinExistence type="predicted"/>